<name>A0A4R0YJW8_9GAMM</name>
<protein>
    <submittedName>
        <fullName evidence="4">N-acetyltransferase</fullName>
    </submittedName>
</protein>
<evidence type="ECO:0000256" key="2">
    <source>
        <dbReference type="ARBA" id="ARBA00023315"/>
    </source>
</evidence>
<proteinExistence type="predicted"/>
<dbReference type="AlphaFoldDB" id="A0A4R0YJW8"/>
<evidence type="ECO:0000313" key="5">
    <source>
        <dbReference type="Proteomes" id="UP000291822"/>
    </source>
</evidence>
<evidence type="ECO:0000313" key="4">
    <source>
        <dbReference type="EMBL" id="TCI08729.1"/>
    </source>
</evidence>
<dbReference type="SUPFAM" id="SSF55729">
    <property type="entry name" value="Acyl-CoA N-acyltransferases (Nat)"/>
    <property type="match status" value="1"/>
</dbReference>
<dbReference type="InterPro" id="IPR050680">
    <property type="entry name" value="YpeA/RimI_acetyltransf"/>
</dbReference>
<dbReference type="InterPro" id="IPR000182">
    <property type="entry name" value="GNAT_dom"/>
</dbReference>
<keyword evidence="1 4" id="KW-0808">Transferase</keyword>
<gene>
    <name evidence="4" type="ORF">EZM97_26690</name>
</gene>
<feature type="domain" description="N-acetyltransferase" evidence="3">
    <location>
        <begin position="1"/>
        <end position="190"/>
    </location>
</feature>
<reference evidence="4 5" key="1">
    <citation type="submission" date="2019-02" db="EMBL/GenBank/DDBJ databases">
        <title>Dyella amyloliquefaciens sp. nov., isolated from forest soil.</title>
        <authorList>
            <person name="Gao Z.-H."/>
            <person name="Qiu L.-H."/>
        </authorList>
    </citation>
    <scope>NUCLEOTIDE SEQUENCE [LARGE SCALE GENOMIC DNA]</scope>
    <source>
        <strain evidence="4 5">KACC 12747</strain>
    </source>
</reference>
<sequence length="194" mass="20568">MDAAVPLIHQSGPAAFDYVFSVPGVGDAQAFLRHAFAEGGGEFGWRNHHVGELDGRVVVVGAAYGGDTHWPFTVAAARQILGHFGWGRGAGVIVRGLRVEGVIPPPSGAMLYLAHLAVHPELQGRGVGGALIDYLAALRRDPSLPLTLDVSAANPRAQALYERLGFVVTRERPSALSNAQGAVAAHRRMERRQG</sequence>
<dbReference type="Gene3D" id="3.40.630.30">
    <property type="match status" value="1"/>
</dbReference>
<organism evidence="4 5">
    <name type="scientific">Dyella soli</name>
    <dbReference type="NCBI Taxonomy" id="522319"/>
    <lineage>
        <taxon>Bacteria</taxon>
        <taxon>Pseudomonadati</taxon>
        <taxon>Pseudomonadota</taxon>
        <taxon>Gammaproteobacteria</taxon>
        <taxon>Lysobacterales</taxon>
        <taxon>Rhodanobacteraceae</taxon>
        <taxon>Dyella</taxon>
    </lineage>
</organism>
<dbReference type="InterPro" id="IPR016181">
    <property type="entry name" value="Acyl_CoA_acyltransferase"/>
</dbReference>
<dbReference type="PANTHER" id="PTHR43420">
    <property type="entry name" value="ACETYLTRANSFERASE"/>
    <property type="match status" value="1"/>
</dbReference>
<dbReference type="GO" id="GO:0016747">
    <property type="term" value="F:acyltransferase activity, transferring groups other than amino-acyl groups"/>
    <property type="evidence" value="ECO:0007669"/>
    <property type="project" value="InterPro"/>
</dbReference>
<dbReference type="Proteomes" id="UP000291822">
    <property type="component" value="Unassembled WGS sequence"/>
</dbReference>
<dbReference type="Pfam" id="PF13508">
    <property type="entry name" value="Acetyltransf_7"/>
    <property type="match status" value="1"/>
</dbReference>
<keyword evidence="5" id="KW-1185">Reference proteome</keyword>
<keyword evidence="2" id="KW-0012">Acyltransferase</keyword>
<evidence type="ECO:0000256" key="1">
    <source>
        <dbReference type="ARBA" id="ARBA00022679"/>
    </source>
</evidence>
<dbReference type="PANTHER" id="PTHR43420:SF47">
    <property type="entry name" value="N-ACETYLTRANSFERASE DOMAIN-CONTAINING PROTEIN"/>
    <property type="match status" value="1"/>
</dbReference>
<evidence type="ECO:0000259" key="3">
    <source>
        <dbReference type="PROSITE" id="PS51186"/>
    </source>
</evidence>
<dbReference type="CDD" id="cd04301">
    <property type="entry name" value="NAT_SF"/>
    <property type="match status" value="1"/>
</dbReference>
<accession>A0A4R0YJW8</accession>
<dbReference type="EMBL" id="SJTG01000004">
    <property type="protein sequence ID" value="TCI08729.1"/>
    <property type="molecule type" value="Genomic_DNA"/>
</dbReference>
<dbReference type="PROSITE" id="PS51186">
    <property type="entry name" value="GNAT"/>
    <property type="match status" value="1"/>
</dbReference>
<comment type="caution">
    <text evidence="4">The sequence shown here is derived from an EMBL/GenBank/DDBJ whole genome shotgun (WGS) entry which is preliminary data.</text>
</comment>